<proteinExistence type="inferred from homology"/>
<feature type="compositionally biased region" description="Acidic residues" evidence="2">
    <location>
        <begin position="226"/>
        <end position="240"/>
    </location>
</feature>
<protein>
    <submittedName>
        <fullName evidence="4">HSP20-like chaperone</fullName>
    </submittedName>
</protein>
<reference evidence="5" key="1">
    <citation type="submission" date="2016-05" db="EMBL/GenBank/DDBJ databases">
        <title>Comparative genomics of biotechnologically important yeasts.</title>
        <authorList>
            <consortium name="DOE Joint Genome Institute"/>
            <person name="Riley R."/>
            <person name="Haridas S."/>
            <person name="Wolfe K.H."/>
            <person name="Lopes M.R."/>
            <person name="Hittinger C.T."/>
            <person name="Goker M."/>
            <person name="Salamov A."/>
            <person name="Wisecaver J."/>
            <person name="Long T.M."/>
            <person name="Aerts A.L."/>
            <person name="Barry K."/>
            <person name="Choi C."/>
            <person name="Clum A."/>
            <person name="Coughlan A.Y."/>
            <person name="Deshpande S."/>
            <person name="Douglass A.P."/>
            <person name="Hanson S.J."/>
            <person name="Klenk H.-P."/>
            <person name="Labutti K."/>
            <person name="Lapidus A."/>
            <person name="Lindquist E."/>
            <person name="Lipzen A."/>
            <person name="Meier-Kolthoff J.P."/>
            <person name="Ohm R.A."/>
            <person name="Otillar R.P."/>
            <person name="Pangilinan J."/>
            <person name="Peng Y."/>
            <person name="Rokas A."/>
            <person name="Rosa C.A."/>
            <person name="Scheuner C."/>
            <person name="Sibirny A.A."/>
            <person name="Slot J.C."/>
            <person name="Stielow J.B."/>
            <person name="Sun H."/>
            <person name="Kurtzman C.P."/>
            <person name="Blackwell M."/>
            <person name="Grigoriev I.V."/>
            <person name="Jeffries T.W."/>
        </authorList>
    </citation>
    <scope>NUCLEOTIDE SEQUENCE [LARGE SCALE GENOMIC DNA]</scope>
    <source>
        <strain evidence="5">NRRL Y-17324</strain>
    </source>
</reference>
<dbReference type="GO" id="GO:0005829">
    <property type="term" value="C:cytosol"/>
    <property type="evidence" value="ECO:0007669"/>
    <property type="project" value="TreeGrafter"/>
</dbReference>
<sequence>MTTTAPTVLWAQRSNAEDAAKNVIYLTIQVVDPVNTKLDLTSSSLKLTADSSDKSKHYDLSIDFYEEIDEENSRKNTDSGSHIYLVLRKKTPKEEFWPRLTKEKLKYHYIKTDFDKWVDEDEQDEEPEKEDDMANMMNLGGGAGGPGGPGGPGGLDFASMMGGAGGAGGPGGIDFASMMGGAGGAGGPGGLDLASLMGGAGGAGDGNFDISQLASQLGQAGSGNVDDADEGEDGVEEVAK</sequence>
<evidence type="ECO:0000313" key="4">
    <source>
        <dbReference type="EMBL" id="ODV78235.1"/>
    </source>
</evidence>
<keyword evidence="5" id="KW-1185">Reference proteome</keyword>
<dbReference type="PANTHER" id="PTHR22932">
    <property type="entry name" value="TELOMERASE-BINDING PROTEIN P23 HSP90 CO-CHAPERONE"/>
    <property type="match status" value="1"/>
</dbReference>
<dbReference type="STRING" id="984487.A0A1E4SFJ1"/>
<accession>A0A1E4SFJ1</accession>
<dbReference type="FunFam" id="2.60.40.790:FF:000013">
    <property type="entry name" value="Very-long-chain (3R)-3-hydroxyacyl-CoA dehydratase"/>
    <property type="match status" value="1"/>
</dbReference>
<comment type="similarity">
    <text evidence="1">Belongs to the p23/wos2 family.</text>
</comment>
<gene>
    <name evidence="4" type="ORF">CANTADRAFT_6644</name>
</gene>
<dbReference type="GO" id="GO:0051131">
    <property type="term" value="P:chaperone-mediated protein complex assembly"/>
    <property type="evidence" value="ECO:0007669"/>
    <property type="project" value="TreeGrafter"/>
</dbReference>
<evidence type="ECO:0000256" key="2">
    <source>
        <dbReference type="SAM" id="MobiDB-lite"/>
    </source>
</evidence>
<dbReference type="PANTHER" id="PTHR22932:SF1">
    <property type="entry name" value="CO-CHAPERONE PROTEIN DAF-41"/>
    <property type="match status" value="1"/>
</dbReference>
<dbReference type="Proteomes" id="UP000094285">
    <property type="component" value="Unassembled WGS sequence"/>
</dbReference>
<feature type="region of interest" description="Disordered" evidence="2">
    <location>
        <begin position="214"/>
        <end position="240"/>
    </location>
</feature>
<dbReference type="GO" id="GO:0006457">
    <property type="term" value="P:protein folding"/>
    <property type="evidence" value="ECO:0007669"/>
    <property type="project" value="EnsemblFungi"/>
</dbReference>
<feature type="domain" description="CS" evidence="3">
    <location>
        <begin position="3"/>
        <end position="101"/>
    </location>
</feature>
<dbReference type="GO" id="GO:0032212">
    <property type="term" value="P:positive regulation of telomere maintenance via telomerase"/>
    <property type="evidence" value="ECO:0007669"/>
    <property type="project" value="EnsemblFungi"/>
</dbReference>
<dbReference type="AlphaFoldDB" id="A0A1E4SFJ1"/>
<organism evidence="4 5">
    <name type="scientific">Suhomyces tanzawaensis NRRL Y-17324</name>
    <dbReference type="NCBI Taxonomy" id="984487"/>
    <lineage>
        <taxon>Eukaryota</taxon>
        <taxon>Fungi</taxon>
        <taxon>Dikarya</taxon>
        <taxon>Ascomycota</taxon>
        <taxon>Saccharomycotina</taxon>
        <taxon>Pichiomycetes</taxon>
        <taxon>Debaryomycetaceae</taxon>
        <taxon>Suhomyces</taxon>
    </lineage>
</organism>
<dbReference type="RefSeq" id="XP_020063357.1">
    <property type="nucleotide sequence ID" value="XM_020210933.1"/>
</dbReference>
<dbReference type="CDD" id="cd06465">
    <property type="entry name" value="p23_hB-ind1_like"/>
    <property type="match status" value="1"/>
</dbReference>
<name>A0A1E4SFJ1_9ASCO</name>
<dbReference type="InterPro" id="IPR045250">
    <property type="entry name" value="p23-like"/>
</dbReference>
<dbReference type="InterPro" id="IPR007052">
    <property type="entry name" value="CS_dom"/>
</dbReference>
<dbReference type="GO" id="GO:0051087">
    <property type="term" value="F:protein-folding chaperone binding"/>
    <property type="evidence" value="ECO:0007669"/>
    <property type="project" value="EnsemblFungi"/>
</dbReference>
<dbReference type="GO" id="GO:0051879">
    <property type="term" value="F:Hsp90 protein binding"/>
    <property type="evidence" value="ECO:0007669"/>
    <property type="project" value="InterPro"/>
</dbReference>
<evidence type="ECO:0000313" key="5">
    <source>
        <dbReference type="Proteomes" id="UP000094285"/>
    </source>
</evidence>
<dbReference type="Gene3D" id="2.60.40.790">
    <property type="match status" value="1"/>
</dbReference>
<dbReference type="EMBL" id="KV453913">
    <property type="protein sequence ID" value="ODV78235.1"/>
    <property type="molecule type" value="Genomic_DNA"/>
</dbReference>
<dbReference type="GeneID" id="30985069"/>
<evidence type="ECO:0000256" key="1">
    <source>
        <dbReference type="ARBA" id="ARBA00025733"/>
    </source>
</evidence>
<dbReference type="SUPFAM" id="SSF49764">
    <property type="entry name" value="HSP20-like chaperones"/>
    <property type="match status" value="1"/>
</dbReference>
<evidence type="ECO:0000259" key="3">
    <source>
        <dbReference type="PROSITE" id="PS51203"/>
    </source>
</evidence>
<dbReference type="PROSITE" id="PS51203">
    <property type="entry name" value="CS"/>
    <property type="match status" value="1"/>
</dbReference>
<dbReference type="InterPro" id="IPR008978">
    <property type="entry name" value="HSP20-like_chaperone"/>
</dbReference>
<dbReference type="OrthoDB" id="1564555at2759"/>
<dbReference type="GO" id="GO:0005634">
    <property type="term" value="C:nucleus"/>
    <property type="evidence" value="ECO:0007669"/>
    <property type="project" value="EnsemblFungi"/>
</dbReference>